<dbReference type="InterPro" id="IPR041893">
    <property type="entry name" value="ArdA_dom3"/>
</dbReference>
<dbReference type="GeneID" id="34234175"/>
<dbReference type="Gene3D" id="1.10.10.1190">
    <property type="entry name" value="Antirestriction protein ArdA, domain 3"/>
    <property type="match status" value="1"/>
</dbReference>
<gene>
    <name evidence="1" type="ORF">SAMN05421875_1451</name>
</gene>
<sequence length="90" mass="10578">MKNLNPKMTLQDRTMLRLYQINIDPDASFRTATVRFMGVAETPGQWMHKWLQTTGELDQIPEHLRDYLDYEDLADDWQNGPVRISVCEAH</sequence>
<dbReference type="EMBL" id="FNQJ01000045">
    <property type="protein sequence ID" value="SEA90566.1"/>
    <property type="molecule type" value="Genomic_DNA"/>
</dbReference>
<protein>
    <submittedName>
        <fullName evidence="1">Uncharacterized protein</fullName>
    </submittedName>
</protein>
<organism evidence="1 2">
    <name type="scientific">Acidovorax soli</name>
    <dbReference type="NCBI Taxonomy" id="592050"/>
    <lineage>
        <taxon>Bacteria</taxon>
        <taxon>Pseudomonadati</taxon>
        <taxon>Pseudomonadota</taxon>
        <taxon>Betaproteobacteria</taxon>
        <taxon>Burkholderiales</taxon>
        <taxon>Comamonadaceae</taxon>
        <taxon>Acidovorax</taxon>
    </lineage>
</organism>
<reference evidence="2" key="1">
    <citation type="submission" date="2016-10" db="EMBL/GenBank/DDBJ databases">
        <authorList>
            <person name="Varghese N."/>
            <person name="Submissions S."/>
        </authorList>
    </citation>
    <scope>NUCLEOTIDE SEQUENCE [LARGE SCALE GENOMIC DNA]</scope>
    <source>
        <strain evidence="2">DSM 25157</strain>
    </source>
</reference>
<evidence type="ECO:0000313" key="2">
    <source>
        <dbReference type="Proteomes" id="UP000199002"/>
    </source>
</evidence>
<accession>A0A1H4EZY4</accession>
<dbReference type="Proteomes" id="UP000199002">
    <property type="component" value="Unassembled WGS sequence"/>
</dbReference>
<dbReference type="AlphaFoldDB" id="A0A1H4EZY4"/>
<proteinExistence type="predicted"/>
<dbReference type="RefSeq" id="WP_139285408.1">
    <property type="nucleotide sequence ID" value="NZ_FNQJ01000045.1"/>
</dbReference>
<name>A0A1H4EZY4_9BURK</name>
<keyword evidence="2" id="KW-1185">Reference proteome</keyword>
<evidence type="ECO:0000313" key="1">
    <source>
        <dbReference type="EMBL" id="SEA90566.1"/>
    </source>
</evidence>